<keyword evidence="9" id="KW-1001">Plastid inner membrane</keyword>
<reference evidence="10" key="1">
    <citation type="journal article" date="2014" name="BMC Evol. Biol.">
        <title>Chloroplast phylogenomic analysis resolves deep-level relationships within the green algal class Trebouxiophyceae.</title>
        <authorList>
            <person name="Lemieux C."/>
            <person name="Otis C."/>
            <person name="Turmel M."/>
        </authorList>
    </citation>
    <scope>NUCLEOTIDE SEQUENCE</scope>
</reference>
<feature type="transmembrane region" description="Helical" evidence="9">
    <location>
        <begin position="376"/>
        <end position="395"/>
    </location>
</feature>
<keyword evidence="10" id="KW-0150">Chloroplast</keyword>
<feature type="transmembrane region" description="Helical" evidence="9">
    <location>
        <begin position="292"/>
        <end position="312"/>
    </location>
</feature>
<gene>
    <name evidence="9 10" type="primary">cemA</name>
</gene>
<comment type="similarity">
    <text evidence="8 9">Belongs to the CemA family.</text>
</comment>
<keyword evidence="5 9" id="KW-1133">Transmembrane helix</keyword>
<comment type="subcellular location">
    <subcellularLocation>
        <location evidence="1">Membrane</location>
        <topology evidence="1">Multi-pass membrane protein</topology>
    </subcellularLocation>
    <subcellularLocation>
        <location evidence="9">Plastid</location>
        <location evidence="9">Chloroplast inner membrane</location>
        <topology evidence="9">Multi-pass membrane protein</topology>
    </subcellularLocation>
</comment>
<keyword evidence="3 9" id="KW-0812">Transmembrane</keyword>
<keyword evidence="4 9" id="KW-0375">Hydrogen ion transport</keyword>
<evidence type="ECO:0000256" key="6">
    <source>
        <dbReference type="ARBA" id="ARBA00023065"/>
    </source>
</evidence>
<evidence type="ECO:0000256" key="8">
    <source>
        <dbReference type="ARBA" id="ARBA00043980"/>
    </source>
</evidence>
<keyword evidence="10" id="KW-0934">Plastid</keyword>
<evidence type="ECO:0000256" key="1">
    <source>
        <dbReference type="ARBA" id="ARBA00004141"/>
    </source>
</evidence>
<keyword evidence="9" id="KW-0050">Antiport</keyword>
<dbReference type="GeneID" id="22159962"/>
<comment type="function">
    <text evidence="9">Contributes to K(+)/H(+) antiport activity by supporting proton efflux to control proton extrusion and homeostasis in chloroplasts in a light-dependent manner to modulate photosynthesis. Prevents excessive induction of non-photochemical quenching (NPQ) under continuous-light conditions. Indirectly promotes efficient inorganic carbon uptake into chloroplasts.</text>
</comment>
<dbReference type="EMBL" id="KM462876">
    <property type="protein sequence ID" value="AIT94669.1"/>
    <property type="molecule type" value="Genomic_DNA"/>
</dbReference>
<keyword evidence="2 9" id="KW-0813">Transport</keyword>
<dbReference type="RefSeq" id="YP_009105869.1">
    <property type="nucleotide sequence ID" value="NC_025537.1"/>
</dbReference>
<evidence type="ECO:0000313" key="10">
    <source>
        <dbReference type="EMBL" id="AIT94669.1"/>
    </source>
</evidence>
<dbReference type="PANTHER" id="PTHR33650:SF2">
    <property type="entry name" value="CHLOROPLAST ENVELOPE MEMBRANE PROTEIN"/>
    <property type="match status" value="1"/>
</dbReference>
<dbReference type="HAMAP" id="MF_01308">
    <property type="entry name" value="CemA_PxcA"/>
    <property type="match status" value="1"/>
</dbReference>
<dbReference type="Pfam" id="PF03040">
    <property type="entry name" value="CemA"/>
    <property type="match status" value="2"/>
</dbReference>
<evidence type="ECO:0000256" key="3">
    <source>
        <dbReference type="ARBA" id="ARBA00022692"/>
    </source>
</evidence>
<organism evidence="10">
    <name type="scientific">Microthamnion kuetzingianum</name>
    <dbReference type="NCBI Taxonomy" id="34148"/>
    <lineage>
        <taxon>Eukaryota</taxon>
        <taxon>Viridiplantae</taxon>
        <taxon>Chlorophyta</taxon>
        <taxon>core chlorophytes</taxon>
        <taxon>Trebouxiophyceae</taxon>
        <taxon>Microthamniales</taxon>
        <taxon>Microthamniaceae</taxon>
        <taxon>Microthamnion</taxon>
    </lineage>
</organism>
<name>A0A097KN96_9CHLO</name>
<comment type="catalytic activity">
    <reaction evidence="9">
        <text>K(+)(in) + H(+)(out) = K(+)(out) + H(+)(in)</text>
        <dbReference type="Rhea" id="RHEA:29467"/>
        <dbReference type="ChEBI" id="CHEBI:15378"/>
        <dbReference type="ChEBI" id="CHEBI:29103"/>
    </reaction>
</comment>
<dbReference type="PANTHER" id="PTHR33650">
    <property type="entry name" value="CHLOROPLAST ENVELOPE MEMBRANE PROTEIN-RELATED"/>
    <property type="match status" value="1"/>
</dbReference>
<dbReference type="InterPro" id="IPR004282">
    <property type="entry name" value="CemA"/>
</dbReference>
<evidence type="ECO:0000256" key="7">
    <source>
        <dbReference type="ARBA" id="ARBA00023136"/>
    </source>
</evidence>
<dbReference type="GO" id="GO:0009706">
    <property type="term" value="C:chloroplast inner membrane"/>
    <property type="evidence" value="ECO:0007669"/>
    <property type="project" value="UniProtKB-SubCell"/>
</dbReference>
<dbReference type="AlphaFoldDB" id="A0A097KN96"/>
<evidence type="ECO:0000256" key="4">
    <source>
        <dbReference type="ARBA" id="ARBA00022781"/>
    </source>
</evidence>
<keyword evidence="7 9" id="KW-0472">Membrane</keyword>
<evidence type="ECO:0000256" key="9">
    <source>
        <dbReference type="HAMAP-Rule" id="MF_01308"/>
    </source>
</evidence>
<evidence type="ECO:0000256" key="2">
    <source>
        <dbReference type="ARBA" id="ARBA00022448"/>
    </source>
</evidence>
<protein>
    <recommendedName>
        <fullName evidence="9">Potassium/proton antiporter CemA</fullName>
    </recommendedName>
    <alternativeName>
        <fullName evidence="9">Chloroplast envelope membrane protein A</fullName>
        <shortName evidence="9">CemA</shortName>
    </alternativeName>
</protein>
<accession>A0A097KN96</accession>
<feature type="transmembrane region" description="Helical" evidence="9">
    <location>
        <begin position="46"/>
        <end position="67"/>
    </location>
</feature>
<sequence>MQKRAFEQTGLVPRSIIRTFDRFRRQILPGAETSVLQEFRISRYQVLVSVKCLFILLVTPLLASYFAKSAIFLPLAKYVWNTQQNEIFLNSYQEDRAFLEMQEFEEKIFFESLITEKPLNVLDDTSVFFTDQQRKKFFSIPGNLKQAQLNTEKSAFVVRSNGEEEKLSAFVTGAVERGFEENSFLNLEPAKNTKTAGTSIFFNNFHGKSTPWPAPCINAVNTDEAGAKAPIGKKNWLSSDTSLSNDTTRKDQFFASEANDQKDTNVRFLFQKQIQQKTVELALHYNEQSIEAISNLFSSFITIFTVYLLFIWMKPQIIILKSFLAESLYNLSDTTKSFLLILLTDLLVGFHSPRGWEVVIEILLRNFGFPENEDFILLFVATFPVLLDTVFKYWIFRYLNQISPSTVATYHNMIE</sequence>
<dbReference type="GO" id="GO:0006813">
    <property type="term" value="P:potassium ion transport"/>
    <property type="evidence" value="ECO:0007669"/>
    <property type="project" value="UniProtKB-UniRule"/>
</dbReference>
<proteinExistence type="inferred from homology"/>
<keyword evidence="6 9" id="KW-0406">Ion transport</keyword>
<geneLocation type="chloroplast" evidence="10"/>
<keyword evidence="9" id="KW-0633">Potassium transport</keyword>
<dbReference type="GO" id="GO:0015078">
    <property type="term" value="F:proton transmembrane transporter activity"/>
    <property type="evidence" value="ECO:0007669"/>
    <property type="project" value="UniProtKB-UniRule"/>
</dbReference>
<evidence type="ECO:0000256" key="5">
    <source>
        <dbReference type="ARBA" id="ARBA00022989"/>
    </source>
</evidence>
<keyword evidence="9" id="KW-0630">Potassium</keyword>
<dbReference type="GO" id="GO:0015297">
    <property type="term" value="F:antiporter activity"/>
    <property type="evidence" value="ECO:0007669"/>
    <property type="project" value="UniProtKB-KW"/>
</dbReference>